<dbReference type="CDD" id="cd05825">
    <property type="entry name" value="LbH_wcaF_like"/>
    <property type="match status" value="1"/>
</dbReference>
<name>A0ABQ2RAW7_9GAMM</name>
<keyword evidence="5" id="KW-1185">Reference proteome</keyword>
<feature type="transmembrane region" description="Helical" evidence="3">
    <location>
        <begin position="20"/>
        <end position="39"/>
    </location>
</feature>
<evidence type="ECO:0000256" key="2">
    <source>
        <dbReference type="ARBA" id="ARBA00022679"/>
    </source>
</evidence>
<protein>
    <recommendedName>
        <fullName evidence="6">Colanic acid biosynthesis acetyltransferase</fullName>
    </recommendedName>
</protein>
<keyword evidence="3" id="KW-1133">Transmembrane helix</keyword>
<gene>
    <name evidence="4" type="ORF">GCM10009411_16200</name>
</gene>
<reference evidence="5" key="1">
    <citation type="journal article" date="2019" name="Int. J. Syst. Evol. Microbiol.">
        <title>The Global Catalogue of Microorganisms (GCM) 10K type strain sequencing project: providing services to taxonomists for standard genome sequencing and annotation.</title>
        <authorList>
            <consortium name="The Broad Institute Genomics Platform"/>
            <consortium name="The Broad Institute Genome Sequencing Center for Infectious Disease"/>
            <person name="Wu L."/>
            <person name="Ma J."/>
        </authorList>
    </citation>
    <scope>NUCLEOTIDE SEQUENCE [LARGE SCALE GENOMIC DNA]</scope>
    <source>
        <strain evidence="5">JCM 32306</strain>
    </source>
</reference>
<keyword evidence="3" id="KW-0472">Membrane</keyword>
<dbReference type="EMBL" id="BMQX01000010">
    <property type="protein sequence ID" value="GGQ16683.1"/>
    <property type="molecule type" value="Genomic_DNA"/>
</dbReference>
<dbReference type="PANTHER" id="PTHR23416">
    <property type="entry name" value="SIALIC ACID SYNTHASE-RELATED"/>
    <property type="match status" value="1"/>
</dbReference>
<evidence type="ECO:0000313" key="5">
    <source>
        <dbReference type="Proteomes" id="UP000619118"/>
    </source>
</evidence>
<accession>A0ABQ2RAW7</accession>
<evidence type="ECO:0008006" key="6">
    <source>
        <dbReference type="Google" id="ProtNLM"/>
    </source>
</evidence>
<dbReference type="SUPFAM" id="SSF51161">
    <property type="entry name" value="Trimeric LpxA-like enzymes"/>
    <property type="match status" value="1"/>
</dbReference>
<dbReference type="PANTHER" id="PTHR23416:SF23">
    <property type="entry name" value="ACETYLTRANSFERASE C18B11.09C-RELATED"/>
    <property type="match status" value="1"/>
</dbReference>
<evidence type="ECO:0000313" key="4">
    <source>
        <dbReference type="EMBL" id="GGQ16683.1"/>
    </source>
</evidence>
<comment type="similarity">
    <text evidence="1">Belongs to the transferase hexapeptide repeat family.</text>
</comment>
<evidence type="ECO:0000256" key="3">
    <source>
        <dbReference type="SAM" id="Phobius"/>
    </source>
</evidence>
<dbReference type="Proteomes" id="UP000619118">
    <property type="component" value="Unassembled WGS sequence"/>
</dbReference>
<keyword evidence="2" id="KW-0808">Transferase</keyword>
<comment type="caution">
    <text evidence="4">The sequence shown here is derived from an EMBL/GenBank/DDBJ whole genome shotgun (WGS) entry which is preliminary data.</text>
</comment>
<dbReference type="RefSeq" id="WP_160053797.1">
    <property type="nucleotide sequence ID" value="NZ_BMQX01000010.1"/>
</dbReference>
<organism evidence="4 5">
    <name type="scientific">Shewanella litoralis</name>
    <dbReference type="NCBI Taxonomy" id="2282700"/>
    <lineage>
        <taxon>Bacteria</taxon>
        <taxon>Pseudomonadati</taxon>
        <taxon>Pseudomonadota</taxon>
        <taxon>Gammaproteobacteria</taxon>
        <taxon>Alteromonadales</taxon>
        <taxon>Shewanellaceae</taxon>
        <taxon>Shewanella</taxon>
    </lineage>
</organism>
<dbReference type="Gene3D" id="2.160.10.10">
    <property type="entry name" value="Hexapeptide repeat proteins"/>
    <property type="match status" value="1"/>
</dbReference>
<proteinExistence type="inferred from homology"/>
<sequence length="182" mass="20510">MLKKQSLTDPIFNFSNKLFRSVWTIAYFIFFRFSPVFLFKWRCFILKVFGAKISLDSRVYPTAKIWLPSNLIVGAYSTIGPNVNVYNQGKIVIGEQVIISQGTHLCASTHDYNDPLHPLLLCPITVEDNVWVCADAFIGPNVYLSDGCVVGARAVVMKNTKPWSVYSGNPAVKIKDRVWGDK</sequence>
<dbReference type="InterPro" id="IPR011004">
    <property type="entry name" value="Trimer_LpxA-like_sf"/>
</dbReference>
<keyword evidence="3" id="KW-0812">Transmembrane</keyword>
<evidence type="ECO:0000256" key="1">
    <source>
        <dbReference type="ARBA" id="ARBA00007274"/>
    </source>
</evidence>
<dbReference type="InterPro" id="IPR051159">
    <property type="entry name" value="Hexapeptide_acetyltransf"/>
</dbReference>